<name>B6VBQ9_CAEBE</name>
<protein>
    <submittedName>
        <fullName evidence="1">Uncharacterized protein</fullName>
    </submittedName>
</protein>
<accession>B6VBQ9</accession>
<organism evidence="1">
    <name type="scientific">Caenorhabditis brenneri</name>
    <name type="common">Nematode worm</name>
    <dbReference type="NCBI Taxonomy" id="135651"/>
    <lineage>
        <taxon>Eukaryota</taxon>
        <taxon>Metazoa</taxon>
        <taxon>Ecdysozoa</taxon>
        <taxon>Nematoda</taxon>
        <taxon>Chromadorea</taxon>
        <taxon>Rhabditida</taxon>
        <taxon>Rhabditina</taxon>
        <taxon>Rhabditomorpha</taxon>
        <taxon>Rhabditoidea</taxon>
        <taxon>Rhabditidae</taxon>
        <taxon>Peloderinae</taxon>
        <taxon>Caenorhabditis</taxon>
    </lineage>
</organism>
<proteinExistence type="predicted"/>
<dbReference type="EMBL" id="FJ362372">
    <property type="protein sequence ID" value="ACI49152.1"/>
    <property type="molecule type" value="Genomic_DNA"/>
</dbReference>
<evidence type="ECO:0000313" key="1">
    <source>
        <dbReference type="EMBL" id="ACI49152.1"/>
    </source>
</evidence>
<gene>
    <name evidence="1" type="ORF">Cbre_JD20.007</name>
</gene>
<dbReference type="AlphaFoldDB" id="B6VBQ9"/>
<sequence>MSEWLRRLTRNQLGSARNFGISGYSVRNFEISEFQSFGIFGIFGFLDLRDLGIAEFSGLQNHTWAAEW</sequence>
<reference evidence="1" key="1">
    <citation type="journal article" date="2008" name="Genome Res.">
        <title>Multigenome DNA sequence conservation identifies Hox cis-regulatory elements.</title>
        <authorList>
            <person name="Kuntz S.G."/>
            <person name="Schwarz E.M."/>
            <person name="DeModena J.A."/>
            <person name="De Buysscher T."/>
            <person name="Trout D."/>
            <person name="Shizuya H."/>
            <person name="Sternberg P.W."/>
            <person name="Wold B.J."/>
        </authorList>
    </citation>
    <scope>NUCLEOTIDE SEQUENCE</scope>
    <source>
        <strain evidence="1">CB5161</strain>
    </source>
</reference>